<feature type="transmembrane region" description="Helical" evidence="8">
    <location>
        <begin position="102"/>
        <end position="123"/>
    </location>
</feature>
<keyword evidence="5" id="KW-0406">Ion transport</keyword>
<dbReference type="EMBL" id="JABEBT010000104">
    <property type="protein sequence ID" value="KAF7632367.1"/>
    <property type="molecule type" value="Genomic_DNA"/>
</dbReference>
<evidence type="ECO:0000256" key="5">
    <source>
        <dbReference type="ARBA" id="ARBA00023065"/>
    </source>
</evidence>
<keyword evidence="11" id="KW-1185">Reference proteome</keyword>
<evidence type="ECO:0000256" key="1">
    <source>
        <dbReference type="ARBA" id="ARBA00004141"/>
    </source>
</evidence>
<dbReference type="GO" id="GO:0005886">
    <property type="term" value="C:plasma membrane"/>
    <property type="evidence" value="ECO:0007669"/>
    <property type="project" value="TreeGrafter"/>
</dbReference>
<dbReference type="AlphaFoldDB" id="A0A8S9ZGC5"/>
<reference evidence="10" key="1">
    <citation type="journal article" date="2020" name="Ecol. Evol.">
        <title>Genome structure and content of the rice root-knot nematode (Meloidogyne graminicola).</title>
        <authorList>
            <person name="Phan N.T."/>
            <person name="Danchin E.G.J."/>
            <person name="Klopp C."/>
            <person name="Perfus-Barbeoch L."/>
            <person name="Kozlowski D.K."/>
            <person name="Koutsovoulos G.D."/>
            <person name="Lopez-Roques C."/>
            <person name="Bouchez O."/>
            <person name="Zahm M."/>
            <person name="Besnard G."/>
            <person name="Bellafiore S."/>
        </authorList>
    </citation>
    <scope>NUCLEOTIDE SEQUENCE</scope>
    <source>
        <strain evidence="10">VN-18</strain>
    </source>
</reference>
<name>A0A8S9ZGC5_9BILA</name>
<keyword evidence="4 8" id="KW-1133">Transmembrane helix</keyword>
<feature type="domain" description="Potassium channel" evidence="9">
    <location>
        <begin position="55"/>
        <end position="127"/>
    </location>
</feature>
<keyword evidence="7" id="KW-0407">Ion channel</keyword>
<comment type="caution">
    <text evidence="10">The sequence shown here is derived from an EMBL/GenBank/DDBJ whole genome shotgun (WGS) entry which is preliminary data.</text>
</comment>
<feature type="transmembrane region" description="Helical" evidence="8">
    <location>
        <begin position="47"/>
        <end position="67"/>
    </location>
</feature>
<gene>
    <name evidence="10" type="ORF">Mgra_00008216</name>
</gene>
<dbReference type="SUPFAM" id="SSF81324">
    <property type="entry name" value="Voltage-gated potassium channels"/>
    <property type="match status" value="1"/>
</dbReference>
<keyword evidence="6 8" id="KW-0472">Membrane</keyword>
<dbReference type="Proteomes" id="UP000605970">
    <property type="component" value="Unassembled WGS sequence"/>
</dbReference>
<dbReference type="GO" id="GO:0022841">
    <property type="term" value="F:potassium ion leak channel activity"/>
    <property type="evidence" value="ECO:0007669"/>
    <property type="project" value="TreeGrafter"/>
</dbReference>
<dbReference type="OrthoDB" id="297496at2759"/>
<evidence type="ECO:0000313" key="10">
    <source>
        <dbReference type="EMBL" id="KAF7632367.1"/>
    </source>
</evidence>
<dbReference type="InterPro" id="IPR013099">
    <property type="entry name" value="K_chnl_dom"/>
</dbReference>
<dbReference type="Gene3D" id="1.10.287.70">
    <property type="match status" value="1"/>
</dbReference>
<dbReference type="GO" id="GO:0015271">
    <property type="term" value="F:outward rectifier potassium channel activity"/>
    <property type="evidence" value="ECO:0007669"/>
    <property type="project" value="TreeGrafter"/>
</dbReference>
<evidence type="ECO:0000256" key="6">
    <source>
        <dbReference type="ARBA" id="ARBA00023136"/>
    </source>
</evidence>
<evidence type="ECO:0000256" key="2">
    <source>
        <dbReference type="ARBA" id="ARBA00022448"/>
    </source>
</evidence>
<dbReference type="Pfam" id="PF07885">
    <property type="entry name" value="Ion_trans_2"/>
    <property type="match status" value="1"/>
</dbReference>
<evidence type="ECO:0000256" key="8">
    <source>
        <dbReference type="SAM" id="Phobius"/>
    </source>
</evidence>
<dbReference type="PANTHER" id="PTHR11003">
    <property type="entry name" value="POTASSIUM CHANNEL, SUBFAMILY K"/>
    <property type="match status" value="1"/>
</dbReference>
<proteinExistence type="predicted"/>
<dbReference type="InterPro" id="IPR003280">
    <property type="entry name" value="2pore_dom_K_chnl"/>
</dbReference>
<protein>
    <recommendedName>
        <fullName evidence="9">Potassium channel domain-containing protein</fullName>
    </recommendedName>
</protein>
<evidence type="ECO:0000256" key="7">
    <source>
        <dbReference type="ARBA" id="ARBA00023303"/>
    </source>
</evidence>
<comment type="subcellular location">
    <subcellularLocation>
        <location evidence="1">Membrane</location>
        <topology evidence="1">Multi-pass membrane protein</topology>
    </subcellularLocation>
</comment>
<keyword evidence="3 8" id="KW-0812">Transmembrane</keyword>
<evidence type="ECO:0000256" key="3">
    <source>
        <dbReference type="ARBA" id="ARBA00022692"/>
    </source>
</evidence>
<dbReference type="PANTHER" id="PTHR11003:SF312">
    <property type="entry name" value="POTASSIUM CHANNEL DOMAIN-CONTAINING PROTEIN"/>
    <property type="match status" value="1"/>
</dbReference>
<evidence type="ECO:0000259" key="9">
    <source>
        <dbReference type="Pfam" id="PF07885"/>
    </source>
</evidence>
<keyword evidence="2" id="KW-0813">Transport</keyword>
<dbReference type="GO" id="GO:0030322">
    <property type="term" value="P:stabilization of membrane potential"/>
    <property type="evidence" value="ECO:0007669"/>
    <property type="project" value="TreeGrafter"/>
</dbReference>
<accession>A0A8S9ZGC5</accession>
<organism evidence="10 11">
    <name type="scientific">Meloidogyne graminicola</name>
    <dbReference type="NCBI Taxonomy" id="189291"/>
    <lineage>
        <taxon>Eukaryota</taxon>
        <taxon>Metazoa</taxon>
        <taxon>Ecdysozoa</taxon>
        <taxon>Nematoda</taxon>
        <taxon>Chromadorea</taxon>
        <taxon>Rhabditida</taxon>
        <taxon>Tylenchina</taxon>
        <taxon>Tylenchomorpha</taxon>
        <taxon>Tylenchoidea</taxon>
        <taxon>Meloidogynidae</taxon>
        <taxon>Meloidogyninae</taxon>
        <taxon>Meloidogyne</taxon>
    </lineage>
</organism>
<evidence type="ECO:0000313" key="11">
    <source>
        <dbReference type="Proteomes" id="UP000605970"/>
    </source>
</evidence>
<evidence type="ECO:0000256" key="4">
    <source>
        <dbReference type="ARBA" id="ARBA00022989"/>
    </source>
</evidence>
<sequence length="337" mass="38870">MSKINELDTIENIKKNIVEMSSISETPQDNKDQLLSNQEEDQEVPRMHVLVAITFTLSWVIFCAALFKYVEDWTYSKSLYFVCISLLTVGLGDVKVSKRGYMLIFFVFVMIGLSLVSMCINVIQNSIEDFYKRLLSQTIENIKQGDSSKLTHNWLAKFLLPFLGKHRKESMMRQMREEAVKSGIELPNSFEGIFDESKNDSSTISDVSDVEVELQPPSTNSSLEKEVKENDTGTNLLEIPQEEGWFRQRRLSFQLDDDQMRLIPYVDSDVFSINNNTLLDIYSTEKNSNYNNKEIEEKEEDDLIPHLKVVQYAIVLTEKGEQQMVHSIECSNSHLML</sequence>